<feature type="domain" description="Transglutaminase-like" evidence="1">
    <location>
        <begin position="161"/>
        <end position="227"/>
    </location>
</feature>
<dbReference type="GeneID" id="92970375"/>
<evidence type="ECO:0000259" key="1">
    <source>
        <dbReference type="SMART" id="SM00460"/>
    </source>
</evidence>
<keyword evidence="5" id="KW-1185">Reference proteome</keyword>
<dbReference type="KEGG" id="bot:CIT37_06970"/>
<organism evidence="2 4">
    <name type="scientific">Bradyrhizobium ottawaense</name>
    <dbReference type="NCBI Taxonomy" id="931866"/>
    <lineage>
        <taxon>Bacteria</taxon>
        <taxon>Pseudomonadati</taxon>
        <taxon>Pseudomonadota</taxon>
        <taxon>Alphaproteobacteria</taxon>
        <taxon>Hyphomicrobiales</taxon>
        <taxon>Nitrobacteraceae</taxon>
        <taxon>Bradyrhizobium</taxon>
    </lineage>
</organism>
<dbReference type="InterPro" id="IPR002931">
    <property type="entry name" value="Transglutaminase-like"/>
</dbReference>
<name>A0A2U8P2L6_9BRAD</name>
<accession>A0A2U8P2L6</accession>
<reference evidence="2" key="3">
    <citation type="journal article" date="2018" name="Microbiol. Resour. Announc.">
        <title>Complete Genome Sequence of Bradyrhizobium ottawaense OO99(T), an Efficient Nitrogen-Fixing Symbiont of Soybean.</title>
        <authorList>
            <person name="Nguyen H.D.T."/>
            <person name="Cloutier S."/>
            <person name="Bromfield E.S.P."/>
        </authorList>
    </citation>
    <scope>NUCLEOTIDE SEQUENCE</scope>
    <source>
        <strain evidence="2">OO99</strain>
    </source>
</reference>
<gene>
    <name evidence="3" type="ORF">ABIG07_003482</name>
    <name evidence="2" type="ORF">CIT37_06970</name>
</gene>
<dbReference type="Gene3D" id="2.60.40.2250">
    <property type="match status" value="1"/>
</dbReference>
<proteinExistence type="predicted"/>
<dbReference type="EMBL" id="JBGBZJ010000003">
    <property type="protein sequence ID" value="MEY9454534.1"/>
    <property type="molecule type" value="Genomic_DNA"/>
</dbReference>
<dbReference type="Proteomes" id="UP000215703">
    <property type="component" value="Chromosome"/>
</dbReference>
<dbReference type="SUPFAM" id="SSF54001">
    <property type="entry name" value="Cysteine proteinases"/>
    <property type="match status" value="1"/>
</dbReference>
<reference evidence="2 4" key="1">
    <citation type="journal article" date="2014" name="Int. J. Syst. Evol. Microbiol.">
        <title>Bradyrhizobium ottawaense sp. nov., a symbiotic nitrogen fixing bacterium from root nodules of soybeans in Canada.</title>
        <authorList>
            <person name="Yu X."/>
            <person name="Cloutier S."/>
            <person name="Tambong J.T."/>
            <person name="Bromfield E.S."/>
        </authorList>
    </citation>
    <scope>NUCLEOTIDE SEQUENCE [LARGE SCALE GENOMIC DNA]</scope>
    <source>
        <strain evidence="2 4">OO99</strain>
    </source>
</reference>
<dbReference type="OrthoDB" id="5438043at2"/>
<dbReference type="SMART" id="SM00460">
    <property type="entry name" value="TGc"/>
    <property type="match status" value="1"/>
</dbReference>
<evidence type="ECO:0000313" key="4">
    <source>
        <dbReference type="Proteomes" id="UP000215703"/>
    </source>
</evidence>
<evidence type="ECO:0000313" key="3">
    <source>
        <dbReference type="EMBL" id="MEY9454534.1"/>
    </source>
</evidence>
<dbReference type="AlphaFoldDB" id="A0A2U8P2L6"/>
<dbReference type="Proteomes" id="UP001565369">
    <property type="component" value="Unassembled WGS sequence"/>
</dbReference>
<dbReference type="PANTHER" id="PTHR33490:SF12">
    <property type="entry name" value="BLL5557 PROTEIN"/>
    <property type="match status" value="1"/>
</dbReference>
<evidence type="ECO:0000313" key="5">
    <source>
        <dbReference type="Proteomes" id="UP001565369"/>
    </source>
</evidence>
<sequence length="270" mass="30144">MKIRVGYEMIYDFPQPTPMIMVLGVHFSRASDVIVPDYLTTTPSVAIVPYRDGFGNWCSRIVAPAGRMRLAADGIVRDTGLPDVVVPSATQHAVEDLPAETIVYLLGSRYCETDQLSDVAWKLFEKVSPGWARVQAICDFVHNHIEFGYEHAHATKTARDVFNERKGVCRDFAHLAVTFCRCMNIPARYCTGYLGDIGMPPPYAPGDFAGWFEAYIGGRWYTFDPRNNVPRIGRVLISQGRDAADVPITQTFGPNTLVSFKVWTDEIPSS</sequence>
<evidence type="ECO:0000313" key="2">
    <source>
        <dbReference type="EMBL" id="AWL91971.1"/>
    </source>
</evidence>
<accession>A0A5H2YMW1</accession>
<dbReference type="Gene3D" id="3.10.620.30">
    <property type="match status" value="1"/>
</dbReference>
<dbReference type="EMBL" id="CP029425">
    <property type="protein sequence ID" value="AWL91971.1"/>
    <property type="molecule type" value="Genomic_DNA"/>
</dbReference>
<dbReference type="InterPro" id="IPR038765">
    <property type="entry name" value="Papain-like_cys_pep_sf"/>
</dbReference>
<dbReference type="PANTHER" id="PTHR33490">
    <property type="entry name" value="BLR5614 PROTEIN-RELATED"/>
    <property type="match status" value="1"/>
</dbReference>
<dbReference type="Pfam" id="PF01841">
    <property type="entry name" value="Transglut_core"/>
    <property type="match status" value="1"/>
</dbReference>
<dbReference type="RefSeq" id="WP_028140611.1">
    <property type="nucleotide sequence ID" value="NZ_AP021854.1"/>
</dbReference>
<reference evidence="3 5" key="4">
    <citation type="submission" date="2024-07" db="EMBL/GenBank/DDBJ databases">
        <title>Genomic Encyclopedia of Type Strains, Phase V (KMG-V): Genome sequencing to study the core and pangenomes of soil and plant-associated prokaryotes.</title>
        <authorList>
            <person name="Whitman W."/>
        </authorList>
    </citation>
    <scope>NUCLEOTIDE SEQUENCE [LARGE SCALE GENOMIC DNA]</scope>
    <source>
        <strain evidence="3 5">USDA 152</strain>
    </source>
</reference>
<protein>
    <submittedName>
        <fullName evidence="2">Transglutaminase family protein</fullName>
    </submittedName>
    <submittedName>
        <fullName evidence="3">Transglutaminase-like putative cysteine protease</fullName>
    </submittedName>
</protein>
<reference evidence="2 4" key="2">
    <citation type="journal article" date="2017" name="Syst. Appl. Microbiol.">
        <title>Soybeans inoculated with root zone soils of Canadian native legumes harbour diverse and novel Bradyrhizobium spp. that possess agricultural potential.</title>
        <authorList>
            <person name="Bromfield E.S.P."/>
            <person name="Cloutier S."/>
            <person name="Tambong J.T."/>
            <person name="Tran Thi T.V."/>
        </authorList>
    </citation>
    <scope>NUCLEOTIDE SEQUENCE [LARGE SCALE GENOMIC DNA]</scope>
    <source>
        <strain evidence="2 4">OO99</strain>
    </source>
</reference>